<proteinExistence type="predicted"/>
<feature type="region of interest" description="Disordered" evidence="1">
    <location>
        <begin position="266"/>
        <end position="339"/>
    </location>
</feature>
<comment type="caution">
    <text evidence="2">The sequence shown here is derived from an EMBL/GenBank/DDBJ whole genome shotgun (WGS) entry which is preliminary data.</text>
</comment>
<organism evidence="2 3">
    <name type="scientific">Symbiodinium necroappetens</name>
    <dbReference type="NCBI Taxonomy" id="1628268"/>
    <lineage>
        <taxon>Eukaryota</taxon>
        <taxon>Sar</taxon>
        <taxon>Alveolata</taxon>
        <taxon>Dinophyceae</taxon>
        <taxon>Suessiales</taxon>
        <taxon>Symbiodiniaceae</taxon>
        <taxon>Symbiodinium</taxon>
    </lineage>
</organism>
<sequence>MKKKVGLRPPAPTAPRSVSAPDESREMDETEWIEYIDKYVLVKDVVGPGLWSVGDASQGSSRPGATTSTAGQAIESWWAGLKRILPVNIGLMSCSNAARELEKALKAKYTQAGLCVDNSIVDTRDHFQCYPATCSSTLVFEGFGERDDDGVPHRCPSVQSYVRHAPRNYAFRNFDILSFENVERIYILPCKDPAMAVDQVCIALEALGCWHHDAARLSLGALKHTLHAVAETSAKIASARTKGTSGHRDPQLPLQRLRHFTTKILPESVESMRPSTGRPVNVARGSSSAWRSREDMEARASETTRRRRAQAQALDAPQKKSGQSSAQLAARPSSDRSVRLAEATKGLRSTSFTKNVEGFHVVQELQTTPAEAKTHGLGVLFAKMTKDTKVSVVLRRQLAVQMEMWKAAVRGQSAA</sequence>
<dbReference type="Proteomes" id="UP000601435">
    <property type="component" value="Unassembled WGS sequence"/>
</dbReference>
<dbReference type="OrthoDB" id="413359at2759"/>
<protein>
    <submittedName>
        <fullName evidence="2">Zfp36l2 protein</fullName>
    </submittedName>
</protein>
<name>A0A813BW32_9DINO</name>
<dbReference type="EMBL" id="CAJNJA010080752">
    <property type="protein sequence ID" value="CAE7928292.1"/>
    <property type="molecule type" value="Genomic_DNA"/>
</dbReference>
<evidence type="ECO:0000313" key="2">
    <source>
        <dbReference type="EMBL" id="CAE7928292.1"/>
    </source>
</evidence>
<feature type="compositionally biased region" description="Basic and acidic residues" evidence="1">
    <location>
        <begin position="291"/>
        <end position="304"/>
    </location>
</feature>
<evidence type="ECO:0000256" key="1">
    <source>
        <dbReference type="SAM" id="MobiDB-lite"/>
    </source>
</evidence>
<feature type="region of interest" description="Disordered" evidence="1">
    <location>
        <begin position="1"/>
        <end position="25"/>
    </location>
</feature>
<accession>A0A813BW32</accession>
<reference evidence="2" key="1">
    <citation type="submission" date="2021-02" db="EMBL/GenBank/DDBJ databases">
        <authorList>
            <person name="Dougan E. K."/>
            <person name="Rhodes N."/>
            <person name="Thang M."/>
            <person name="Chan C."/>
        </authorList>
    </citation>
    <scope>NUCLEOTIDE SEQUENCE</scope>
</reference>
<gene>
    <name evidence="2" type="primary">zfp36l2</name>
    <name evidence="2" type="ORF">SNEC2469_LOCUS32197</name>
</gene>
<evidence type="ECO:0000313" key="3">
    <source>
        <dbReference type="Proteomes" id="UP000601435"/>
    </source>
</evidence>
<dbReference type="AlphaFoldDB" id="A0A813BW32"/>
<keyword evidence="3" id="KW-1185">Reference proteome</keyword>